<sequence length="231" mass="26912">MGRDIVRQESSWEPRKRSILWHQEECLDVLQHRQGTPIIRGLVLDMRTFQNERSKESGSADMQKFESRSFLLLDWIHILLSIIWWLFGCVSGMRSSFRETKEHKEFHSDLEHQIKGDPEGPWILYHIRILRNWTRPKKKNQALRKPKFHDSQACAQESVSECYSCCLRHSYVHYQGGGDTVTATTLHPLQATMLQLVTDSSLSTCLSHINQMYEASEAGACVFLVWRICYG</sequence>
<name>A0ACB8YCV4_9ASTR</name>
<dbReference type="EMBL" id="CM042045">
    <property type="protein sequence ID" value="KAI3683198.1"/>
    <property type="molecule type" value="Genomic_DNA"/>
</dbReference>
<accession>A0ACB8YCV4</accession>
<gene>
    <name evidence="1" type="ORF">L1987_83698</name>
</gene>
<comment type="caution">
    <text evidence="1">The sequence shown here is derived from an EMBL/GenBank/DDBJ whole genome shotgun (WGS) entry which is preliminary data.</text>
</comment>
<reference evidence="2" key="1">
    <citation type="journal article" date="2022" name="Mol. Ecol. Resour.">
        <title>The genomes of chicory, endive, great burdock and yacon provide insights into Asteraceae palaeo-polyploidization history and plant inulin production.</title>
        <authorList>
            <person name="Fan W."/>
            <person name="Wang S."/>
            <person name="Wang H."/>
            <person name="Wang A."/>
            <person name="Jiang F."/>
            <person name="Liu H."/>
            <person name="Zhao H."/>
            <person name="Xu D."/>
            <person name="Zhang Y."/>
        </authorList>
    </citation>
    <scope>NUCLEOTIDE SEQUENCE [LARGE SCALE GENOMIC DNA]</scope>
    <source>
        <strain evidence="2">cv. Yunnan</strain>
    </source>
</reference>
<reference evidence="1 2" key="2">
    <citation type="journal article" date="2022" name="Mol. Ecol. Resour.">
        <title>The genomes of chicory, endive, great burdock and yacon provide insights into Asteraceae paleo-polyploidization history and plant inulin production.</title>
        <authorList>
            <person name="Fan W."/>
            <person name="Wang S."/>
            <person name="Wang H."/>
            <person name="Wang A."/>
            <person name="Jiang F."/>
            <person name="Liu H."/>
            <person name="Zhao H."/>
            <person name="Xu D."/>
            <person name="Zhang Y."/>
        </authorList>
    </citation>
    <scope>NUCLEOTIDE SEQUENCE [LARGE SCALE GENOMIC DNA]</scope>
    <source>
        <strain evidence="2">cv. Yunnan</strain>
        <tissue evidence="1">Leaves</tissue>
    </source>
</reference>
<dbReference type="Proteomes" id="UP001056120">
    <property type="component" value="Linkage Group LG28"/>
</dbReference>
<evidence type="ECO:0000313" key="2">
    <source>
        <dbReference type="Proteomes" id="UP001056120"/>
    </source>
</evidence>
<proteinExistence type="predicted"/>
<evidence type="ECO:0000313" key="1">
    <source>
        <dbReference type="EMBL" id="KAI3683198.1"/>
    </source>
</evidence>
<protein>
    <submittedName>
        <fullName evidence="1">Uncharacterized protein</fullName>
    </submittedName>
</protein>
<keyword evidence="2" id="KW-1185">Reference proteome</keyword>
<organism evidence="1 2">
    <name type="scientific">Smallanthus sonchifolius</name>
    <dbReference type="NCBI Taxonomy" id="185202"/>
    <lineage>
        <taxon>Eukaryota</taxon>
        <taxon>Viridiplantae</taxon>
        <taxon>Streptophyta</taxon>
        <taxon>Embryophyta</taxon>
        <taxon>Tracheophyta</taxon>
        <taxon>Spermatophyta</taxon>
        <taxon>Magnoliopsida</taxon>
        <taxon>eudicotyledons</taxon>
        <taxon>Gunneridae</taxon>
        <taxon>Pentapetalae</taxon>
        <taxon>asterids</taxon>
        <taxon>campanulids</taxon>
        <taxon>Asterales</taxon>
        <taxon>Asteraceae</taxon>
        <taxon>Asteroideae</taxon>
        <taxon>Heliantheae alliance</taxon>
        <taxon>Millerieae</taxon>
        <taxon>Smallanthus</taxon>
    </lineage>
</organism>